<keyword evidence="1" id="KW-1015">Disulfide bond</keyword>
<dbReference type="InterPro" id="IPR036055">
    <property type="entry name" value="LDL_receptor-like_sf"/>
</dbReference>
<keyword evidence="2" id="KW-0812">Transmembrane</keyword>
<evidence type="ECO:0000256" key="1">
    <source>
        <dbReference type="ARBA" id="ARBA00023157"/>
    </source>
</evidence>
<gene>
    <name evidence="4" type="ORF">NTJ_04392</name>
</gene>
<dbReference type="Proteomes" id="UP001307889">
    <property type="component" value="Chromosome 3"/>
</dbReference>
<evidence type="ECO:0000313" key="5">
    <source>
        <dbReference type="Proteomes" id="UP001307889"/>
    </source>
</evidence>
<keyword evidence="5" id="KW-1185">Reference proteome</keyword>
<dbReference type="SUPFAM" id="SSF57424">
    <property type="entry name" value="LDL receptor-like module"/>
    <property type="match status" value="2"/>
</dbReference>
<evidence type="ECO:0000313" key="4">
    <source>
        <dbReference type="EMBL" id="BES91583.1"/>
    </source>
</evidence>
<keyword evidence="4" id="KW-0808">Transferase</keyword>
<dbReference type="Pfam" id="PF12999">
    <property type="entry name" value="PRKCSH-like"/>
    <property type="match status" value="1"/>
</dbReference>
<dbReference type="InterPro" id="IPR039794">
    <property type="entry name" value="Gtb1-like"/>
</dbReference>
<dbReference type="CDD" id="cd00112">
    <property type="entry name" value="LDLa"/>
    <property type="match status" value="2"/>
</dbReference>
<accession>A0ABN7AI11</accession>
<feature type="transmembrane region" description="Helical" evidence="2">
    <location>
        <begin position="12"/>
        <end position="33"/>
    </location>
</feature>
<evidence type="ECO:0000256" key="2">
    <source>
        <dbReference type="SAM" id="Phobius"/>
    </source>
</evidence>
<dbReference type="PANTHER" id="PTHR12630:SF1">
    <property type="entry name" value="GLUCOSIDASE 2 SUBUNIT BETA"/>
    <property type="match status" value="1"/>
</dbReference>
<sequence>MEIRCNSLKKRTIKSISLLIGGVGLVFVCYQLMMAQLMEESEIKLDGGVHGIVHNKKIINLKRSRVTSYLDDEVFLCGDGLTISHAKVNDDYCDCSDGSDEPDTDACSGLSYFECHFRFKKFKIPSSWVNDGICDCCDGSDEKAARKSIVNLNLTIQKKTAMFLTPCPNYCPR</sequence>
<organism evidence="4 5">
    <name type="scientific">Nesidiocoris tenuis</name>
    <dbReference type="NCBI Taxonomy" id="355587"/>
    <lineage>
        <taxon>Eukaryota</taxon>
        <taxon>Metazoa</taxon>
        <taxon>Ecdysozoa</taxon>
        <taxon>Arthropoda</taxon>
        <taxon>Hexapoda</taxon>
        <taxon>Insecta</taxon>
        <taxon>Pterygota</taxon>
        <taxon>Neoptera</taxon>
        <taxon>Paraneoptera</taxon>
        <taxon>Hemiptera</taxon>
        <taxon>Heteroptera</taxon>
        <taxon>Panheteroptera</taxon>
        <taxon>Cimicomorpha</taxon>
        <taxon>Miridae</taxon>
        <taxon>Dicyphina</taxon>
        <taxon>Nesidiocoris</taxon>
    </lineage>
</organism>
<keyword evidence="4" id="KW-0418">Kinase</keyword>
<dbReference type="InterPro" id="IPR002172">
    <property type="entry name" value="LDrepeatLR_classA_rpt"/>
</dbReference>
<dbReference type="GO" id="GO:0016301">
    <property type="term" value="F:kinase activity"/>
    <property type="evidence" value="ECO:0007669"/>
    <property type="project" value="UniProtKB-KW"/>
</dbReference>
<dbReference type="PANTHER" id="PTHR12630">
    <property type="entry name" value="N-LINKED OLIGOSACCHARIDE PROCESSING"/>
    <property type="match status" value="1"/>
</dbReference>
<name>A0ABN7AI11_9HEMI</name>
<protein>
    <submittedName>
        <fullName evidence="4">Protein kinase C substrate 80K-H</fullName>
    </submittedName>
</protein>
<dbReference type="EMBL" id="AP028911">
    <property type="protein sequence ID" value="BES91583.1"/>
    <property type="molecule type" value="Genomic_DNA"/>
</dbReference>
<proteinExistence type="predicted"/>
<evidence type="ECO:0000259" key="3">
    <source>
        <dbReference type="Pfam" id="PF12999"/>
    </source>
</evidence>
<keyword evidence="2" id="KW-1133">Transmembrane helix</keyword>
<reference evidence="4 5" key="1">
    <citation type="submission" date="2023-09" db="EMBL/GenBank/DDBJ databases">
        <title>Nesidiocoris tenuis whole genome shotgun sequence.</title>
        <authorList>
            <person name="Shibata T."/>
            <person name="Shimoda M."/>
            <person name="Kobayashi T."/>
            <person name="Uehara T."/>
        </authorList>
    </citation>
    <scope>NUCLEOTIDE SEQUENCE [LARGE SCALE GENOMIC DNA]</scope>
    <source>
        <strain evidence="4 5">Japan</strain>
    </source>
</reference>
<dbReference type="Gene3D" id="4.10.400.10">
    <property type="entry name" value="Low-density Lipoprotein Receptor"/>
    <property type="match status" value="1"/>
</dbReference>
<dbReference type="InterPro" id="IPR028146">
    <property type="entry name" value="PRKCSH_N"/>
</dbReference>
<feature type="domain" description="Glucosidase II beta subunit N-terminal" evidence="3">
    <location>
        <begin position="78"/>
        <end position="145"/>
    </location>
</feature>
<keyword evidence="2" id="KW-0472">Membrane</keyword>